<protein>
    <submittedName>
        <fullName evidence="1">Uncharacterized protein</fullName>
    </submittedName>
</protein>
<evidence type="ECO:0000313" key="2">
    <source>
        <dbReference type="Proteomes" id="UP001596138"/>
    </source>
</evidence>
<accession>A0ABW1T120</accession>
<organism evidence="1 2">
    <name type="scientific">Longivirga aurantiaca</name>
    <dbReference type="NCBI Taxonomy" id="1837743"/>
    <lineage>
        <taxon>Bacteria</taxon>
        <taxon>Bacillati</taxon>
        <taxon>Actinomycetota</taxon>
        <taxon>Actinomycetes</taxon>
        <taxon>Sporichthyales</taxon>
        <taxon>Sporichthyaceae</taxon>
        <taxon>Longivirga</taxon>
    </lineage>
</organism>
<proteinExistence type="predicted"/>
<comment type="caution">
    <text evidence="1">The sequence shown here is derived from an EMBL/GenBank/DDBJ whole genome shotgun (WGS) entry which is preliminary data.</text>
</comment>
<reference evidence="2" key="1">
    <citation type="journal article" date="2019" name="Int. J. Syst. Evol. Microbiol.">
        <title>The Global Catalogue of Microorganisms (GCM) 10K type strain sequencing project: providing services to taxonomists for standard genome sequencing and annotation.</title>
        <authorList>
            <consortium name="The Broad Institute Genomics Platform"/>
            <consortium name="The Broad Institute Genome Sequencing Center for Infectious Disease"/>
            <person name="Wu L."/>
            <person name="Ma J."/>
        </authorList>
    </citation>
    <scope>NUCLEOTIDE SEQUENCE [LARGE SCALE GENOMIC DNA]</scope>
    <source>
        <strain evidence="2">CGMCC 4.7317</strain>
    </source>
</reference>
<evidence type="ECO:0000313" key="1">
    <source>
        <dbReference type="EMBL" id="MFC6238406.1"/>
    </source>
</evidence>
<name>A0ABW1T120_9ACTN</name>
<dbReference type="RefSeq" id="WP_386766594.1">
    <property type="nucleotide sequence ID" value="NZ_JBHSTI010000008.1"/>
</dbReference>
<gene>
    <name evidence="1" type="ORF">ACFQGU_11005</name>
</gene>
<dbReference type="EMBL" id="JBHSTI010000008">
    <property type="protein sequence ID" value="MFC6238406.1"/>
    <property type="molecule type" value="Genomic_DNA"/>
</dbReference>
<dbReference type="Proteomes" id="UP001596138">
    <property type="component" value="Unassembled WGS sequence"/>
</dbReference>
<keyword evidence="2" id="KW-1185">Reference proteome</keyword>
<sequence>MVPLSGVARVDASMGPLEVEVVAIRCNSRYCFVRQNVRNLGKQRERFLWPETLIDAKGVPHRSCCGDVGLAGASIPPGHSQPMFVEWSLPAELTLVAMEIGAPRIELPRPLDLTQQESDLTPDTDYGDEVPIGVSVSADTEYGAFQVTVDSIACRVRECRITQHATGLDQDANWRDYPAYLQQALDAAGGRHAALVPWPGDDPRYGPMVHSAWEAKEFYATFDIPAGTRLTQLIMPGAAKPVRLPLS</sequence>